<proteinExistence type="predicted"/>
<dbReference type="Gene3D" id="3.30.420.10">
    <property type="entry name" value="Ribonuclease H-like superfamily/Ribonuclease H"/>
    <property type="match status" value="1"/>
</dbReference>
<dbReference type="InterPro" id="IPR036397">
    <property type="entry name" value="RNaseH_sf"/>
</dbReference>
<evidence type="ECO:0000313" key="2">
    <source>
        <dbReference type="EMBL" id="WMV30779.1"/>
    </source>
</evidence>
<evidence type="ECO:0000259" key="1">
    <source>
        <dbReference type="Pfam" id="PF24626"/>
    </source>
</evidence>
<dbReference type="InterPro" id="IPR056924">
    <property type="entry name" value="SH3_Tf2-1"/>
</dbReference>
<dbReference type="AlphaFoldDB" id="A0AAF0QUV2"/>
<gene>
    <name evidence="2" type="ORF">MTR67_024164</name>
</gene>
<reference evidence="2" key="1">
    <citation type="submission" date="2023-08" db="EMBL/GenBank/DDBJ databases">
        <title>A de novo genome assembly of Solanum verrucosum Schlechtendal, a Mexican diploid species geographically isolated from the other diploid A-genome species in potato relatives.</title>
        <authorList>
            <person name="Hosaka K."/>
        </authorList>
    </citation>
    <scope>NUCLEOTIDE SEQUENCE</scope>
    <source>
        <tissue evidence="2">Young leaves</tissue>
    </source>
</reference>
<organism evidence="2 3">
    <name type="scientific">Solanum verrucosum</name>
    <dbReference type="NCBI Taxonomy" id="315347"/>
    <lineage>
        <taxon>Eukaryota</taxon>
        <taxon>Viridiplantae</taxon>
        <taxon>Streptophyta</taxon>
        <taxon>Embryophyta</taxon>
        <taxon>Tracheophyta</taxon>
        <taxon>Spermatophyta</taxon>
        <taxon>Magnoliopsida</taxon>
        <taxon>eudicotyledons</taxon>
        <taxon>Gunneridae</taxon>
        <taxon>Pentapetalae</taxon>
        <taxon>asterids</taxon>
        <taxon>lamiids</taxon>
        <taxon>Solanales</taxon>
        <taxon>Solanaceae</taxon>
        <taxon>Solanoideae</taxon>
        <taxon>Solaneae</taxon>
        <taxon>Solanum</taxon>
    </lineage>
</organism>
<dbReference type="GO" id="GO:0003676">
    <property type="term" value="F:nucleic acid binding"/>
    <property type="evidence" value="ECO:0007669"/>
    <property type="project" value="InterPro"/>
</dbReference>
<feature type="domain" description="Tf2-1-like SH3-like" evidence="1">
    <location>
        <begin position="108"/>
        <end position="142"/>
    </location>
</feature>
<accession>A0AAF0QUV2</accession>
<protein>
    <recommendedName>
        <fullName evidence="1">Tf2-1-like SH3-like domain-containing protein</fullName>
    </recommendedName>
</protein>
<keyword evidence="3" id="KW-1185">Reference proteome</keyword>
<sequence length="150" mass="17133">MLRACVIDFGGHWDKFLPLCEFSYNISYHSSIDMAPFETLYGRGCRSPIEWFEAGDVTHLWVNLVKDAQDKVRSIQAKLLAAQSRQKKYADHKVRGMEFHTGEKVLLKVLDCVGLVAYRLALPPNLLGVHPVFHVAMLKRYHGDGDYIIK</sequence>
<dbReference type="Pfam" id="PF24626">
    <property type="entry name" value="SH3_Tf2-1"/>
    <property type="match status" value="1"/>
</dbReference>
<name>A0AAF0QUV2_SOLVR</name>
<dbReference type="Proteomes" id="UP001234989">
    <property type="component" value="Chromosome 5"/>
</dbReference>
<dbReference type="EMBL" id="CP133616">
    <property type="protein sequence ID" value="WMV30779.1"/>
    <property type="molecule type" value="Genomic_DNA"/>
</dbReference>
<dbReference type="PANTHER" id="PTHR45835:SF99">
    <property type="entry name" value="CHROMO DOMAIN-CONTAINING PROTEIN-RELATED"/>
    <property type="match status" value="1"/>
</dbReference>
<dbReference type="PANTHER" id="PTHR45835">
    <property type="entry name" value="YALI0A06105P"/>
    <property type="match status" value="1"/>
</dbReference>
<evidence type="ECO:0000313" key="3">
    <source>
        <dbReference type="Proteomes" id="UP001234989"/>
    </source>
</evidence>